<dbReference type="PROSITE" id="PS51677">
    <property type="entry name" value="NODB"/>
    <property type="match status" value="1"/>
</dbReference>
<geneLocation type="plasmid" evidence="5">
    <name>pDeide1</name>
</geneLocation>
<dbReference type="SUPFAM" id="SSF88713">
    <property type="entry name" value="Glycoside hydrolase/deacetylase"/>
    <property type="match status" value="1"/>
</dbReference>
<dbReference type="GO" id="GO:0005975">
    <property type="term" value="P:carbohydrate metabolic process"/>
    <property type="evidence" value="ECO:0007669"/>
    <property type="project" value="InterPro"/>
</dbReference>
<accession>C1D213</accession>
<reference evidence="4 5" key="1">
    <citation type="journal article" date="2009" name="PLoS Genet.">
        <title>Alliance of proteomics and genomics to unravel the specificities of Sahara bacterium Deinococcus deserti.</title>
        <authorList>
            <person name="de Groot A."/>
            <person name="Dulermo R."/>
            <person name="Ortet P."/>
            <person name="Blanchard L."/>
            <person name="Guerin P."/>
            <person name="Fernandez B."/>
            <person name="Vacherie B."/>
            <person name="Dossat C."/>
            <person name="Jolivet E."/>
            <person name="Siguier P."/>
            <person name="Chandler M."/>
            <person name="Barakat M."/>
            <person name="Dedieu A."/>
            <person name="Barbe V."/>
            <person name="Heulin T."/>
            <person name="Sommer S."/>
            <person name="Achouak W."/>
            <person name="Armengaud J."/>
        </authorList>
    </citation>
    <scope>NUCLEOTIDE SEQUENCE [LARGE SCALE GENOMIC DNA]</scope>
    <source>
        <strain evidence="5">DSM 17065 / CIP 109153 / LMG 22923 / VCD115</strain>
        <plasmid evidence="5">pDeide1</plasmid>
    </source>
</reference>
<feature type="domain" description="NodB homology" evidence="3">
    <location>
        <begin position="73"/>
        <end position="162"/>
    </location>
</feature>
<dbReference type="InterPro" id="IPR051398">
    <property type="entry name" value="Polysacch_Deacetylase"/>
</dbReference>
<evidence type="ECO:0000259" key="3">
    <source>
        <dbReference type="PROSITE" id="PS51677"/>
    </source>
</evidence>
<protein>
    <submittedName>
        <fullName evidence="4">Putative polysaccharide deacetylase</fullName>
    </submittedName>
</protein>
<dbReference type="PANTHER" id="PTHR34216:SF7">
    <property type="entry name" value="POLY-BETA-1,6-N-ACETYL-D-GLUCOSAMINE N-DEACETYLASE"/>
    <property type="match status" value="1"/>
</dbReference>
<dbReference type="PANTHER" id="PTHR34216">
    <property type="match status" value="1"/>
</dbReference>
<evidence type="ECO:0000313" key="5">
    <source>
        <dbReference type="Proteomes" id="UP000002208"/>
    </source>
</evidence>
<organism evidence="4 5">
    <name type="scientific">Deinococcus deserti (strain DSM 17065 / CIP 109153 / LMG 22923 / VCD115)</name>
    <dbReference type="NCBI Taxonomy" id="546414"/>
    <lineage>
        <taxon>Bacteria</taxon>
        <taxon>Thermotogati</taxon>
        <taxon>Deinococcota</taxon>
        <taxon>Deinococci</taxon>
        <taxon>Deinococcales</taxon>
        <taxon>Deinococcaceae</taxon>
        <taxon>Deinococcus</taxon>
    </lineage>
</organism>
<dbReference type="Pfam" id="PF01522">
    <property type="entry name" value="Polysacc_deac_1"/>
    <property type="match status" value="1"/>
</dbReference>
<dbReference type="EMBL" id="CP001115">
    <property type="protein sequence ID" value="ACO47452.2"/>
    <property type="molecule type" value="Genomic_DNA"/>
</dbReference>
<sequence length="445" mass="47700">MTWIVALGIALSLPWSTAQARPVVMVFHQVGTGTGLSLSVSPETLRQRVMTLRSLGYRFVTSTEAASASRADRVAVIQFDDGFESVYQLAFPVLRELGVPGTAYVIWSRLNQPGSMTTAQLAELRAAGWEIGNHSHSHATLSDLAPRGLQRELMPPSSQAGERPARCVAYPLNRHDARVRREAKRQGMQCGVAGGPPALGRTDPMALPAPAITAWDDTLLPLRARWGIDARAPLLTAGFIYAAADGLGSDHPPVSPPLTWNPAHYELLGNGAFSAMWRGERELRLAWREGAWSLNLAARRGVGTSQGRYTGGAVALNLAPLTVAAGVDTNGPLLGAALALGGYGEVWGRTSHVNGSWGWAWGGTLIPADYWQVTGAHDHSSTHLGLRVAVPWQNSEGRPLRVGGGYRWGVDQGAYAEVEYHVGSYGMAAEVTATGRFGVRFTSVW</sequence>
<evidence type="ECO:0000313" key="4">
    <source>
        <dbReference type="EMBL" id="ACO47452.2"/>
    </source>
</evidence>
<dbReference type="HOGENOM" id="CLU_635732_0_0_0"/>
<dbReference type="Gene3D" id="3.20.20.370">
    <property type="entry name" value="Glycoside hydrolase/deacetylase"/>
    <property type="match status" value="1"/>
</dbReference>
<proteinExistence type="predicted"/>
<feature type="chain" id="PRO_5002908183" evidence="2">
    <location>
        <begin position="21"/>
        <end position="445"/>
    </location>
</feature>
<dbReference type="GO" id="GO:0016810">
    <property type="term" value="F:hydrolase activity, acting on carbon-nitrogen (but not peptide) bonds"/>
    <property type="evidence" value="ECO:0007669"/>
    <property type="project" value="InterPro"/>
</dbReference>
<gene>
    <name evidence="4" type="ordered locus">Deide_1p00502</name>
</gene>
<keyword evidence="5" id="KW-1185">Reference proteome</keyword>
<dbReference type="InterPro" id="IPR002509">
    <property type="entry name" value="NODB_dom"/>
</dbReference>
<dbReference type="Proteomes" id="UP000002208">
    <property type="component" value="Plasmid 1"/>
</dbReference>
<evidence type="ECO:0000256" key="1">
    <source>
        <dbReference type="ARBA" id="ARBA00022729"/>
    </source>
</evidence>
<keyword evidence="1 2" id="KW-0732">Signal</keyword>
<dbReference type="AlphaFoldDB" id="C1D213"/>
<keyword evidence="4" id="KW-0614">Plasmid</keyword>
<evidence type="ECO:0000256" key="2">
    <source>
        <dbReference type="SAM" id="SignalP"/>
    </source>
</evidence>
<name>C1D213_DEIDV</name>
<dbReference type="InterPro" id="IPR011330">
    <property type="entry name" value="Glyco_hydro/deAcase_b/a-brl"/>
</dbReference>
<feature type="signal peptide" evidence="2">
    <location>
        <begin position="1"/>
        <end position="20"/>
    </location>
</feature>
<dbReference type="KEGG" id="ddr:Deide_1p00502"/>